<dbReference type="Proteomes" id="UP000054408">
    <property type="component" value="Unassembled WGS sequence"/>
</dbReference>
<feature type="compositionally biased region" description="Low complexity" evidence="1">
    <location>
        <begin position="1"/>
        <end position="29"/>
    </location>
</feature>
<evidence type="ECO:0000256" key="1">
    <source>
        <dbReference type="SAM" id="MobiDB-lite"/>
    </source>
</evidence>
<proteinExistence type="predicted"/>
<feature type="region of interest" description="Disordered" evidence="1">
    <location>
        <begin position="105"/>
        <end position="148"/>
    </location>
</feature>
<organism evidence="3 4">
    <name type="scientific">Thecamonas trahens ATCC 50062</name>
    <dbReference type="NCBI Taxonomy" id="461836"/>
    <lineage>
        <taxon>Eukaryota</taxon>
        <taxon>Apusozoa</taxon>
        <taxon>Apusomonadida</taxon>
        <taxon>Apusomonadidae</taxon>
        <taxon>Thecamonas</taxon>
    </lineage>
</organism>
<sequence length="770" mass="82569">MAVTTVTSVPQSPSPSPTSSSSFSPSLSPLRRAEGEGEDEGEGEGEAELSSSLPTLPSLSPPSLSHPSPTSPPSTSKLVAKSYLSAGTSPRRASRREALLNFVPSSPSRETVISSPHKLSAAAAAAAHSQARARPRQKRSGPNSPQRIRVAPDDMVCAALGARSQVCSVGDVPVWMHLAPRIHGRVLAVFDGSAEVQLFATPQQTHWGAALPCHGKGELLRTRLVLVVPLASLEAHISIEPLRAFQTRFAHGAYSYDPDRNFYFTSDYDAHGRALVPLGPSELEHTLTTPRRIAAASTASRAAAVPGVSPGKRRRIVDSDSESESGGDDDDDFEAAPMNIPVPPARSRPRVRAERRAEPVGGRSRGGGPIRKRARRSLVSTWRESANKIQTEARKSGRRHGGPRSSASLRQRPTAEWLEGMAAYLAASSMKHEQQVRSGASLRVRPTGGARASEVLASDDSLHDFVVDDLGSGTDEVAGGRVHGAGGAVKFPPMAPGRRLTNACPLLREFGDFVHFVAACFVDASFCESVAAEDAAAGAPSFLLAAARKLRNALDVRKDSLVRSNSWRIRFSDALEAHPQLEGIDLSTPLTHPHNAVPPSSSESDDEAAALESGCEACGVSTHTARHAVLLGSTHARYDASEWWIRPWSHPNARGIAVALAGNSTWIGSMSSSEARPGTRFELGSLCFRRALLFHRLHHFAFKLALRVRRKILTLADELSVVLDSTSETQETIQTRALLVKSLLHSSEWFAAEHQELTTTIDAADALRTR</sequence>
<gene>
    <name evidence="3" type="ORF">AMSG_04700</name>
</gene>
<dbReference type="GeneID" id="25564234"/>
<reference evidence="3 4" key="1">
    <citation type="submission" date="2010-05" db="EMBL/GenBank/DDBJ databases">
        <title>The Genome Sequence of Thecamonas trahens ATCC 50062.</title>
        <authorList>
            <consortium name="The Broad Institute Genome Sequencing Platform"/>
            <person name="Russ C."/>
            <person name="Cuomo C."/>
            <person name="Shea T."/>
            <person name="Young S.K."/>
            <person name="Zeng Q."/>
            <person name="Koehrsen M."/>
            <person name="Haas B."/>
            <person name="Borodovsky M."/>
            <person name="Guigo R."/>
            <person name="Alvarado L."/>
            <person name="Berlin A."/>
            <person name="Bochicchio J."/>
            <person name="Borenstein D."/>
            <person name="Chapman S."/>
            <person name="Chen Z."/>
            <person name="Freedman E."/>
            <person name="Gellesch M."/>
            <person name="Goldberg J."/>
            <person name="Griggs A."/>
            <person name="Gujja S."/>
            <person name="Heilman E."/>
            <person name="Heiman D."/>
            <person name="Hepburn T."/>
            <person name="Howarth C."/>
            <person name="Jen D."/>
            <person name="Larson L."/>
            <person name="Mehta T."/>
            <person name="Park D."/>
            <person name="Pearson M."/>
            <person name="Roberts A."/>
            <person name="Saif S."/>
            <person name="Shenoy N."/>
            <person name="Sisk P."/>
            <person name="Stolte C."/>
            <person name="Sykes S."/>
            <person name="Thomson T."/>
            <person name="Walk T."/>
            <person name="White J."/>
            <person name="Yandava C."/>
            <person name="Burger G."/>
            <person name="Gray M.W."/>
            <person name="Holland P.W.H."/>
            <person name="King N."/>
            <person name="Lang F.B.F."/>
            <person name="Roger A.J."/>
            <person name="Ruiz-Trillo I."/>
            <person name="Lander E."/>
            <person name="Nusbaum C."/>
        </authorList>
    </citation>
    <scope>NUCLEOTIDE SEQUENCE [LARGE SCALE GENOMIC DNA]</scope>
    <source>
        <strain evidence="3 4">ATCC 50062</strain>
    </source>
</reference>
<dbReference type="InterPro" id="IPR025451">
    <property type="entry name" value="DUF4211"/>
</dbReference>
<dbReference type="EMBL" id="GL349452">
    <property type="protein sequence ID" value="KNC48955.1"/>
    <property type="molecule type" value="Genomic_DNA"/>
</dbReference>
<dbReference type="AlphaFoldDB" id="A0A0L0D9M9"/>
<feature type="compositionally biased region" description="Low complexity" evidence="1">
    <location>
        <begin position="120"/>
        <end position="130"/>
    </location>
</feature>
<keyword evidence="4" id="KW-1185">Reference proteome</keyword>
<feature type="compositionally biased region" description="Acidic residues" evidence="1">
    <location>
        <begin position="319"/>
        <end position="334"/>
    </location>
</feature>
<feature type="compositionally biased region" description="Polar residues" evidence="1">
    <location>
        <begin position="105"/>
        <end position="114"/>
    </location>
</feature>
<dbReference type="RefSeq" id="XP_013758372.1">
    <property type="nucleotide sequence ID" value="XM_013902918.1"/>
</dbReference>
<dbReference type="OrthoDB" id="21499at2759"/>
<feature type="compositionally biased region" description="Polar residues" evidence="1">
    <location>
        <begin position="378"/>
        <end position="390"/>
    </location>
</feature>
<accession>A0A0L0D9M9</accession>
<protein>
    <recommendedName>
        <fullName evidence="2">DUF4211 domain-containing protein</fullName>
    </recommendedName>
</protein>
<feature type="region of interest" description="Disordered" evidence="1">
    <location>
        <begin position="1"/>
        <end position="77"/>
    </location>
</feature>
<name>A0A0L0D9M9_THETB</name>
<dbReference type="Pfam" id="PF13926">
    <property type="entry name" value="DUF4211"/>
    <property type="match status" value="1"/>
</dbReference>
<evidence type="ECO:0000313" key="4">
    <source>
        <dbReference type="Proteomes" id="UP000054408"/>
    </source>
</evidence>
<feature type="domain" description="DUF4211" evidence="2">
    <location>
        <begin position="497"/>
        <end position="631"/>
    </location>
</feature>
<feature type="compositionally biased region" description="Low complexity" evidence="1">
    <location>
        <begin position="48"/>
        <end position="76"/>
    </location>
</feature>
<feature type="compositionally biased region" description="Low complexity" evidence="1">
    <location>
        <begin position="295"/>
        <end position="304"/>
    </location>
</feature>
<feature type="compositionally biased region" description="Acidic residues" evidence="1">
    <location>
        <begin position="36"/>
        <end position="47"/>
    </location>
</feature>
<evidence type="ECO:0000313" key="3">
    <source>
        <dbReference type="EMBL" id="KNC48955.1"/>
    </source>
</evidence>
<evidence type="ECO:0000259" key="2">
    <source>
        <dbReference type="Pfam" id="PF13926"/>
    </source>
</evidence>
<feature type="region of interest" description="Disordered" evidence="1">
    <location>
        <begin position="588"/>
        <end position="608"/>
    </location>
</feature>
<feature type="region of interest" description="Disordered" evidence="1">
    <location>
        <begin position="295"/>
        <end position="413"/>
    </location>
</feature>